<protein>
    <submittedName>
        <fullName evidence="1">Uncharacterized protein</fullName>
    </submittedName>
</protein>
<proteinExistence type="predicted"/>
<name>A0A0A9FFA5_ARUDO</name>
<reference evidence="1" key="2">
    <citation type="journal article" date="2015" name="Data Brief">
        <title>Shoot transcriptome of the giant reed, Arundo donax.</title>
        <authorList>
            <person name="Barrero R.A."/>
            <person name="Guerrero F.D."/>
            <person name="Moolhuijzen P."/>
            <person name="Goolsby J.A."/>
            <person name="Tidwell J."/>
            <person name="Bellgard S.E."/>
            <person name="Bellgard M.I."/>
        </authorList>
    </citation>
    <scope>NUCLEOTIDE SEQUENCE</scope>
    <source>
        <tissue evidence="1">Shoot tissue taken approximately 20 cm above the soil surface</tissue>
    </source>
</reference>
<dbReference type="EMBL" id="GBRH01186191">
    <property type="protein sequence ID" value="JAE11705.1"/>
    <property type="molecule type" value="Transcribed_RNA"/>
</dbReference>
<reference evidence="1" key="1">
    <citation type="submission" date="2014-09" db="EMBL/GenBank/DDBJ databases">
        <authorList>
            <person name="Magalhaes I.L.F."/>
            <person name="Oliveira U."/>
            <person name="Santos F.R."/>
            <person name="Vidigal T.H.D.A."/>
            <person name="Brescovit A.D."/>
            <person name="Santos A.J."/>
        </authorList>
    </citation>
    <scope>NUCLEOTIDE SEQUENCE</scope>
    <source>
        <tissue evidence="1">Shoot tissue taken approximately 20 cm above the soil surface</tissue>
    </source>
</reference>
<sequence>MTTLRANPTAESPLPTISISSDLASLSRPSLQYPVIRTL</sequence>
<evidence type="ECO:0000313" key="1">
    <source>
        <dbReference type="EMBL" id="JAE11705.1"/>
    </source>
</evidence>
<dbReference type="AlphaFoldDB" id="A0A0A9FFA5"/>
<organism evidence="1">
    <name type="scientific">Arundo donax</name>
    <name type="common">Giant reed</name>
    <name type="synonym">Donax arundinaceus</name>
    <dbReference type="NCBI Taxonomy" id="35708"/>
    <lineage>
        <taxon>Eukaryota</taxon>
        <taxon>Viridiplantae</taxon>
        <taxon>Streptophyta</taxon>
        <taxon>Embryophyta</taxon>
        <taxon>Tracheophyta</taxon>
        <taxon>Spermatophyta</taxon>
        <taxon>Magnoliopsida</taxon>
        <taxon>Liliopsida</taxon>
        <taxon>Poales</taxon>
        <taxon>Poaceae</taxon>
        <taxon>PACMAD clade</taxon>
        <taxon>Arundinoideae</taxon>
        <taxon>Arundineae</taxon>
        <taxon>Arundo</taxon>
    </lineage>
</organism>
<accession>A0A0A9FFA5</accession>